<keyword evidence="2 5" id="KW-0547">Nucleotide-binding</keyword>
<dbReference type="RefSeq" id="WP_349804858.1">
    <property type="nucleotide sequence ID" value="NZ_JBEGDP010000013.1"/>
</dbReference>
<keyword evidence="7" id="KW-0472">Membrane</keyword>
<evidence type="ECO:0000256" key="6">
    <source>
        <dbReference type="SAM" id="MobiDB-lite"/>
    </source>
</evidence>
<accession>A0ABV1NZY0</accession>
<keyword evidence="1 9" id="KW-0808">Transferase</keyword>
<keyword evidence="3 9" id="KW-0418">Kinase</keyword>
<dbReference type="EC" id="2.7.11.1" evidence="9"/>
<dbReference type="InterPro" id="IPR008271">
    <property type="entry name" value="Ser/Thr_kinase_AS"/>
</dbReference>
<dbReference type="PROSITE" id="PS00108">
    <property type="entry name" value="PROTEIN_KINASE_ST"/>
    <property type="match status" value="1"/>
</dbReference>
<feature type="compositionally biased region" description="Basic and acidic residues" evidence="6">
    <location>
        <begin position="388"/>
        <end position="409"/>
    </location>
</feature>
<feature type="binding site" evidence="5">
    <location>
        <position position="56"/>
    </location>
    <ligand>
        <name>ATP</name>
        <dbReference type="ChEBI" id="CHEBI:30616"/>
    </ligand>
</feature>
<dbReference type="EMBL" id="JBEGDP010000013">
    <property type="protein sequence ID" value="MEQ7848076.1"/>
    <property type="molecule type" value="Genomic_DNA"/>
</dbReference>
<comment type="caution">
    <text evidence="9">The sequence shown here is derived from an EMBL/GenBank/DDBJ whole genome shotgun (WGS) entry which is preliminary data.</text>
</comment>
<evidence type="ECO:0000256" key="2">
    <source>
        <dbReference type="ARBA" id="ARBA00022741"/>
    </source>
</evidence>
<dbReference type="Gene3D" id="3.30.200.20">
    <property type="entry name" value="Phosphorylase Kinase, domain 1"/>
    <property type="match status" value="1"/>
</dbReference>
<dbReference type="InterPro" id="IPR017441">
    <property type="entry name" value="Protein_kinase_ATP_BS"/>
</dbReference>
<feature type="transmembrane region" description="Helical" evidence="7">
    <location>
        <begin position="547"/>
        <end position="568"/>
    </location>
</feature>
<protein>
    <submittedName>
        <fullName evidence="9">Serine/threonine-protein kinase</fullName>
        <ecNumber evidence="9">2.7.11.1</ecNumber>
    </submittedName>
</protein>
<evidence type="ECO:0000313" key="9">
    <source>
        <dbReference type="EMBL" id="MEQ7848076.1"/>
    </source>
</evidence>
<keyword evidence="7" id="KW-1133">Transmembrane helix</keyword>
<feature type="transmembrane region" description="Helical" evidence="7">
    <location>
        <begin position="495"/>
        <end position="515"/>
    </location>
</feature>
<evidence type="ECO:0000259" key="8">
    <source>
        <dbReference type="PROSITE" id="PS50011"/>
    </source>
</evidence>
<keyword evidence="4 5" id="KW-0067">ATP-binding</keyword>
<gene>
    <name evidence="9" type="ORF">V6R90_12395</name>
</gene>
<keyword evidence="7" id="KW-0812">Transmembrane</keyword>
<evidence type="ECO:0000256" key="5">
    <source>
        <dbReference type="PROSITE-ProRule" id="PRU10141"/>
    </source>
</evidence>
<name>A0ABV1NZY0_9ACTN</name>
<reference evidence="9 10" key="1">
    <citation type="submission" date="2024-02" db="EMBL/GenBank/DDBJ databases">
        <title>Full genome sequence of Nocardioides kribbensis.</title>
        <authorList>
            <person name="Poletto B.L."/>
            <person name="Silva G."/>
            <person name="Galante D."/>
            <person name="Campos K.R."/>
            <person name="Santos M.B.N."/>
            <person name="Sacchi C.T."/>
        </authorList>
    </citation>
    <scope>NUCLEOTIDE SEQUENCE [LARGE SCALE GENOMIC DNA]</scope>
    <source>
        <strain evidence="9 10">O4R</strain>
    </source>
</reference>
<feature type="compositionally biased region" description="Low complexity" evidence="6">
    <location>
        <begin position="332"/>
        <end position="347"/>
    </location>
</feature>
<dbReference type="CDD" id="cd14014">
    <property type="entry name" value="STKc_PknB_like"/>
    <property type="match status" value="1"/>
</dbReference>
<evidence type="ECO:0000256" key="1">
    <source>
        <dbReference type="ARBA" id="ARBA00022679"/>
    </source>
</evidence>
<keyword evidence="10" id="KW-1185">Reference proteome</keyword>
<feature type="transmembrane region" description="Helical" evidence="7">
    <location>
        <begin position="613"/>
        <end position="632"/>
    </location>
</feature>
<evidence type="ECO:0000313" key="10">
    <source>
        <dbReference type="Proteomes" id="UP001482520"/>
    </source>
</evidence>
<dbReference type="PANTHER" id="PTHR43289:SF34">
    <property type="entry name" value="SERINE_THREONINE-PROTEIN KINASE YBDM-RELATED"/>
    <property type="match status" value="1"/>
</dbReference>
<dbReference type="GO" id="GO:0004674">
    <property type="term" value="F:protein serine/threonine kinase activity"/>
    <property type="evidence" value="ECO:0007669"/>
    <property type="project" value="UniProtKB-EC"/>
</dbReference>
<feature type="domain" description="Protein kinase" evidence="8">
    <location>
        <begin position="28"/>
        <end position="280"/>
    </location>
</feature>
<dbReference type="PROSITE" id="PS50011">
    <property type="entry name" value="PROTEIN_KINASE_DOM"/>
    <property type="match status" value="1"/>
</dbReference>
<dbReference type="PROSITE" id="PS00107">
    <property type="entry name" value="PROTEIN_KINASE_ATP"/>
    <property type="match status" value="1"/>
</dbReference>
<organism evidence="9 10">
    <name type="scientific">Nocardioides kribbensis</name>
    <dbReference type="NCBI Taxonomy" id="305517"/>
    <lineage>
        <taxon>Bacteria</taxon>
        <taxon>Bacillati</taxon>
        <taxon>Actinomycetota</taxon>
        <taxon>Actinomycetes</taxon>
        <taxon>Propionibacteriales</taxon>
        <taxon>Nocardioidaceae</taxon>
        <taxon>Nocardioides</taxon>
    </lineage>
</organism>
<dbReference type="Proteomes" id="UP001482520">
    <property type="component" value="Unassembled WGS sequence"/>
</dbReference>
<sequence>MTTFSHGRSGEHATSPRPPQQAVTVGPYTLLTKIGEGGMGVVHLARAPHGERVALKVLRPHIVGDDEARARLAREVGSLSRIRSRWVAEIKDADPWAVVPYVATRYVPGLSLHDHVVEEGRVEGEDLVWFAACLAEGLDSVHAVGVLHRDVKPSNVLMEGRTPILIDFGLARVADDPKLTHTGWLLGTPGYLAPEILYGDDATTASDVHSWGATVAYAGLGRAPFGRGPSMAIMDRVRRGEHDLSGLDGDLAQVVAAALHPDPARRPTLAELLAWLRPQTTRPEAAPAPLPPPAREDPFTLPLALAAEAVAQRLGHPAGPGTDAGAHRAADADAAADPATDVLADPASVRDDPAVADPRVDPWADPWAGPAGDRQGAAYDGRGPDGTLVERDHPPTRVYEEDPTRRLGDPDPWSAPRPEAGPGDPAVAHPGGRPEGHDPDGPEGPGDPWAHEPWGAPVEVARAPLAERARRATLLVAAAGAVGTATAAAPWVTLAVLLVLVTVLRGGSLAGSVAADRRRARGPKWYDGPRLLLAAPWTLTRSLPATAVLTLWSVGLGLAVALLCYAIAATTPTILLVSGATVAVSLWAGPGGSRVRSPLARVVEPAARSGARWVVSLVVLVLLAAAGAFAQAQGGTRWTPDDSPPLADVSLPSWWAAG</sequence>
<dbReference type="Gene3D" id="1.10.510.10">
    <property type="entry name" value="Transferase(Phosphotransferase) domain 1"/>
    <property type="match status" value="1"/>
</dbReference>
<dbReference type="PANTHER" id="PTHR43289">
    <property type="entry name" value="MITOGEN-ACTIVATED PROTEIN KINASE KINASE KINASE 20-RELATED"/>
    <property type="match status" value="1"/>
</dbReference>
<dbReference type="SUPFAM" id="SSF56112">
    <property type="entry name" value="Protein kinase-like (PK-like)"/>
    <property type="match status" value="1"/>
</dbReference>
<dbReference type="Pfam" id="PF00069">
    <property type="entry name" value="Pkinase"/>
    <property type="match status" value="1"/>
</dbReference>
<dbReference type="InterPro" id="IPR011009">
    <property type="entry name" value="Kinase-like_dom_sf"/>
</dbReference>
<feature type="transmembrane region" description="Helical" evidence="7">
    <location>
        <begin position="574"/>
        <end position="592"/>
    </location>
</feature>
<proteinExistence type="predicted"/>
<feature type="compositionally biased region" description="Basic and acidic residues" evidence="6">
    <location>
        <begin position="348"/>
        <end position="362"/>
    </location>
</feature>
<evidence type="ECO:0000256" key="3">
    <source>
        <dbReference type="ARBA" id="ARBA00022777"/>
    </source>
</evidence>
<evidence type="ECO:0000256" key="4">
    <source>
        <dbReference type="ARBA" id="ARBA00022840"/>
    </source>
</evidence>
<dbReference type="InterPro" id="IPR000719">
    <property type="entry name" value="Prot_kinase_dom"/>
</dbReference>
<dbReference type="SMART" id="SM00220">
    <property type="entry name" value="S_TKc"/>
    <property type="match status" value="1"/>
</dbReference>
<evidence type="ECO:0000256" key="7">
    <source>
        <dbReference type="SAM" id="Phobius"/>
    </source>
</evidence>
<feature type="region of interest" description="Disordered" evidence="6">
    <location>
        <begin position="1"/>
        <end position="23"/>
    </location>
</feature>
<feature type="region of interest" description="Disordered" evidence="6">
    <location>
        <begin position="315"/>
        <end position="454"/>
    </location>
</feature>